<evidence type="ECO:0000256" key="4">
    <source>
        <dbReference type="ARBA" id="ARBA00023239"/>
    </source>
</evidence>
<keyword evidence="5 7" id="KW-0627">Porphyrin biosynthesis</keyword>
<dbReference type="PROSITE" id="PS00534">
    <property type="entry name" value="FERROCHELATASE"/>
    <property type="match status" value="1"/>
</dbReference>
<dbReference type="EMBL" id="BAAAFN010000020">
    <property type="protein sequence ID" value="GAA0237879.1"/>
    <property type="molecule type" value="Genomic_DNA"/>
</dbReference>
<comment type="catalytic activity">
    <reaction evidence="6">
        <text>Fe-coproporphyrin III + 2 H(+) = coproporphyrin III + Fe(2+)</text>
        <dbReference type="Rhea" id="RHEA:49572"/>
        <dbReference type="ChEBI" id="CHEBI:15378"/>
        <dbReference type="ChEBI" id="CHEBI:29033"/>
        <dbReference type="ChEBI" id="CHEBI:68438"/>
        <dbReference type="ChEBI" id="CHEBI:131725"/>
        <dbReference type="EC" id="4.99.1.9"/>
    </reaction>
    <physiologicalReaction direction="right-to-left" evidence="6">
        <dbReference type="Rhea" id="RHEA:49574"/>
    </physiologicalReaction>
</comment>
<dbReference type="PANTHER" id="PTHR11108:SF1">
    <property type="entry name" value="FERROCHELATASE, MITOCHONDRIAL"/>
    <property type="match status" value="1"/>
</dbReference>
<dbReference type="InterPro" id="IPR033644">
    <property type="entry name" value="Ferrochelatase_C"/>
</dbReference>
<comment type="similarity">
    <text evidence="1 7 8">Belongs to the ferrochelatase family.</text>
</comment>
<evidence type="ECO:0000256" key="9">
    <source>
        <dbReference type="SAM" id="MobiDB-lite"/>
    </source>
</evidence>
<evidence type="ECO:0000313" key="10">
    <source>
        <dbReference type="EMBL" id="GAA0237879.1"/>
    </source>
</evidence>
<evidence type="ECO:0000256" key="5">
    <source>
        <dbReference type="ARBA" id="ARBA00023244"/>
    </source>
</evidence>
<evidence type="ECO:0000256" key="6">
    <source>
        <dbReference type="ARBA" id="ARBA00024536"/>
    </source>
</evidence>
<comment type="function">
    <text evidence="7 8">Catalyzes the ferrous insertion into protoporphyrin IX.</text>
</comment>
<evidence type="ECO:0000256" key="7">
    <source>
        <dbReference type="HAMAP-Rule" id="MF_00323"/>
    </source>
</evidence>
<evidence type="ECO:0000256" key="2">
    <source>
        <dbReference type="ARBA" id="ARBA00023004"/>
    </source>
</evidence>
<comment type="pathway">
    <text evidence="7 8">Porphyrin-containing compound metabolism; protoheme biosynthesis; protoheme from protoporphyrin-IX: step 1/1.</text>
</comment>
<keyword evidence="7" id="KW-0479">Metal-binding</keyword>
<dbReference type="InterPro" id="IPR019772">
    <property type="entry name" value="Ferrochelatase_AS"/>
</dbReference>
<comment type="catalytic activity">
    <reaction evidence="7 8">
        <text>heme b + 2 H(+) = protoporphyrin IX + Fe(2+)</text>
        <dbReference type="Rhea" id="RHEA:22584"/>
        <dbReference type="ChEBI" id="CHEBI:15378"/>
        <dbReference type="ChEBI" id="CHEBI:29033"/>
        <dbReference type="ChEBI" id="CHEBI:57306"/>
        <dbReference type="ChEBI" id="CHEBI:60344"/>
        <dbReference type="EC" id="4.98.1.1"/>
    </reaction>
</comment>
<comment type="subcellular location">
    <subcellularLocation>
        <location evidence="7 8">Cytoplasm</location>
    </subcellularLocation>
</comment>
<dbReference type="RefSeq" id="WP_343822136.1">
    <property type="nucleotide sequence ID" value="NZ_BAAAFN010000020.1"/>
</dbReference>
<dbReference type="PANTHER" id="PTHR11108">
    <property type="entry name" value="FERROCHELATASE"/>
    <property type="match status" value="1"/>
</dbReference>
<evidence type="ECO:0000256" key="3">
    <source>
        <dbReference type="ARBA" id="ARBA00023133"/>
    </source>
</evidence>
<dbReference type="Pfam" id="PF00762">
    <property type="entry name" value="Ferrochelatase"/>
    <property type="match status" value="1"/>
</dbReference>
<dbReference type="NCBIfam" id="TIGR00109">
    <property type="entry name" value="hemH"/>
    <property type="match status" value="1"/>
</dbReference>
<dbReference type="Gene3D" id="3.40.50.1400">
    <property type="match status" value="2"/>
</dbReference>
<keyword evidence="2 7" id="KW-0408">Iron</keyword>
<organism evidence="10 11">
    <name type="scientific">Castellaniella daejeonensis</name>
    <dbReference type="NCBI Taxonomy" id="659013"/>
    <lineage>
        <taxon>Bacteria</taxon>
        <taxon>Pseudomonadati</taxon>
        <taxon>Pseudomonadota</taxon>
        <taxon>Betaproteobacteria</taxon>
        <taxon>Burkholderiales</taxon>
        <taxon>Alcaligenaceae</taxon>
        <taxon>Castellaniella</taxon>
    </lineage>
</organism>
<evidence type="ECO:0000256" key="1">
    <source>
        <dbReference type="ARBA" id="ARBA00007718"/>
    </source>
</evidence>
<dbReference type="EC" id="4.98.1.1" evidence="7 8"/>
<accession>A0ABP3DPN8</accession>
<keyword evidence="3 7" id="KW-0350">Heme biosynthesis</keyword>
<reference evidence="11" key="1">
    <citation type="journal article" date="2019" name="Int. J. Syst. Evol. Microbiol.">
        <title>The Global Catalogue of Microorganisms (GCM) 10K type strain sequencing project: providing services to taxonomists for standard genome sequencing and annotation.</title>
        <authorList>
            <consortium name="The Broad Institute Genomics Platform"/>
            <consortium name="The Broad Institute Genome Sequencing Center for Infectious Disease"/>
            <person name="Wu L."/>
            <person name="Ma J."/>
        </authorList>
    </citation>
    <scope>NUCLEOTIDE SEQUENCE [LARGE SCALE GENOMIC DNA]</scope>
    <source>
        <strain evidence="11">JCM 16240</strain>
    </source>
</reference>
<keyword evidence="11" id="KW-1185">Reference proteome</keyword>
<feature type="region of interest" description="Disordered" evidence="9">
    <location>
        <begin position="1"/>
        <end position="21"/>
    </location>
</feature>
<name>A0ABP3DPN8_9BURK</name>
<sequence>MSRFLPEVSDPRALDPDAPGPGRGPLGILLINLGTPDEPTPAAVRRYLGEFLSDPRVVELPAVLWQTILRLFVLTRRPAAVAPKYAQVWLERGSPLLVYSRDLADAVAASLRARGLDVRVELGMRYGRPALAGALDALRAAGCGRILVAPMYPQYAASTTATAVDAVAAHLARLRHQPTLRFLDRFHTSDAYLDALCRSVRAHWDRAGKPDRLLLSFHGLPQRSVRQGDPYFRDCQQTARALRERLGADGDRLHVAFQSRFGAAPWLQPYTQPTLEAWGRQGVGTVDLMCPGFLADCLETLEEINMGCREAFLAAGGRDFRYIPCLNADPKWARGFAGLLADNLAGWT</sequence>
<gene>
    <name evidence="7 10" type="primary">hemH</name>
    <name evidence="10" type="ORF">GCM10009125_28430</name>
</gene>
<feature type="binding site" evidence="7">
    <location>
        <position position="218"/>
    </location>
    <ligand>
        <name>Fe(2+)</name>
        <dbReference type="ChEBI" id="CHEBI:29033"/>
    </ligand>
</feature>
<dbReference type="HAMAP" id="MF_00323">
    <property type="entry name" value="Ferrochelatase"/>
    <property type="match status" value="1"/>
</dbReference>
<comment type="caution">
    <text evidence="10">The sequence shown here is derived from an EMBL/GenBank/DDBJ whole genome shotgun (WGS) entry which is preliminary data.</text>
</comment>
<dbReference type="InterPro" id="IPR033659">
    <property type="entry name" value="Ferrochelatase_N"/>
</dbReference>
<protein>
    <recommendedName>
        <fullName evidence="7 8">Ferrochelatase</fullName>
        <ecNumber evidence="7 8">4.98.1.1</ecNumber>
    </recommendedName>
    <alternativeName>
        <fullName evidence="7">Heme synthase</fullName>
    </alternativeName>
    <alternativeName>
        <fullName evidence="7">Protoheme ferro-lyase</fullName>
    </alternativeName>
</protein>
<dbReference type="Proteomes" id="UP001501176">
    <property type="component" value="Unassembled WGS sequence"/>
</dbReference>
<keyword evidence="7 8" id="KW-0963">Cytoplasm</keyword>
<dbReference type="CDD" id="cd03411">
    <property type="entry name" value="Ferrochelatase_N"/>
    <property type="match status" value="1"/>
</dbReference>
<dbReference type="SUPFAM" id="SSF53800">
    <property type="entry name" value="Chelatase"/>
    <property type="match status" value="1"/>
</dbReference>
<evidence type="ECO:0000313" key="11">
    <source>
        <dbReference type="Proteomes" id="UP001501176"/>
    </source>
</evidence>
<dbReference type="CDD" id="cd00419">
    <property type="entry name" value="Ferrochelatase_C"/>
    <property type="match status" value="1"/>
</dbReference>
<dbReference type="InterPro" id="IPR001015">
    <property type="entry name" value="Ferrochelatase"/>
</dbReference>
<keyword evidence="4 7" id="KW-0456">Lyase</keyword>
<feature type="binding site" evidence="7">
    <location>
        <position position="299"/>
    </location>
    <ligand>
        <name>Fe(2+)</name>
        <dbReference type="ChEBI" id="CHEBI:29033"/>
    </ligand>
</feature>
<evidence type="ECO:0000256" key="8">
    <source>
        <dbReference type="RuleBase" id="RU000607"/>
    </source>
</evidence>
<proteinExistence type="inferred from homology"/>